<protein>
    <submittedName>
        <fullName evidence="3">Uncharacterized protein</fullName>
    </submittedName>
</protein>
<keyword evidence="4" id="KW-1185">Reference proteome</keyword>
<comment type="caution">
    <text evidence="3">The sequence shown here is derived from an EMBL/GenBank/DDBJ whole genome shotgun (WGS) entry which is preliminary data.</text>
</comment>
<dbReference type="AlphaFoldDB" id="A0AAD5U9Z2"/>
<sequence length="283" mass="31731">MSTTQPGQQATSDYIYHLYRSDAVTKNAVITDASGEKLYDIHFAEINEGDWVVSFMLGTNPPQIAMQAQKPAEKADFDVTDYTRNHRTLFMKDGLLLIRARTFLQFSVDTKVQHIYTAFCCFQILISGVCEFYIAATAFNLPFIMPYCIIVANFIPANYICLGNRCLLYVLFAYPFIAKAISSAKEKNSSNLNDTGIWLRLSVNNCIFTLTIIVIELVGAIIGGVPSLVPWLKLFFSLINFVEANILLMIVDDTKKSIRNQANSKKTKSANSQTNPKRTANDD</sequence>
<keyword evidence="2" id="KW-0472">Membrane</keyword>
<name>A0AAD5U9Z2_9FUNG</name>
<gene>
    <name evidence="3" type="ORF">HK103_002076</name>
</gene>
<feature type="transmembrane region" description="Helical" evidence="2">
    <location>
        <begin position="198"/>
        <end position="225"/>
    </location>
</feature>
<keyword evidence="2" id="KW-0812">Transmembrane</keyword>
<feature type="transmembrane region" description="Helical" evidence="2">
    <location>
        <begin position="144"/>
        <end position="177"/>
    </location>
</feature>
<keyword evidence="2" id="KW-1133">Transmembrane helix</keyword>
<feature type="region of interest" description="Disordered" evidence="1">
    <location>
        <begin position="261"/>
        <end position="283"/>
    </location>
</feature>
<dbReference type="EMBL" id="JADGKB010000169">
    <property type="protein sequence ID" value="KAJ3251731.1"/>
    <property type="molecule type" value="Genomic_DNA"/>
</dbReference>
<reference evidence="3" key="1">
    <citation type="submission" date="2020-05" db="EMBL/GenBank/DDBJ databases">
        <title>Phylogenomic resolution of chytrid fungi.</title>
        <authorList>
            <person name="Stajich J.E."/>
            <person name="Amses K."/>
            <person name="Simmons R."/>
            <person name="Seto K."/>
            <person name="Myers J."/>
            <person name="Bonds A."/>
            <person name="Quandt C.A."/>
            <person name="Barry K."/>
            <person name="Liu P."/>
            <person name="Grigoriev I."/>
            <person name="Longcore J.E."/>
            <person name="James T.Y."/>
        </authorList>
    </citation>
    <scope>NUCLEOTIDE SEQUENCE</scope>
    <source>
        <strain evidence="3">PLAUS21</strain>
    </source>
</reference>
<dbReference type="Proteomes" id="UP001210925">
    <property type="component" value="Unassembled WGS sequence"/>
</dbReference>
<feature type="transmembrane region" description="Helical" evidence="2">
    <location>
        <begin position="231"/>
        <end position="251"/>
    </location>
</feature>
<evidence type="ECO:0000256" key="2">
    <source>
        <dbReference type="SAM" id="Phobius"/>
    </source>
</evidence>
<evidence type="ECO:0000256" key="1">
    <source>
        <dbReference type="SAM" id="MobiDB-lite"/>
    </source>
</evidence>
<proteinExistence type="predicted"/>
<evidence type="ECO:0000313" key="3">
    <source>
        <dbReference type="EMBL" id="KAJ3251731.1"/>
    </source>
</evidence>
<accession>A0AAD5U9Z2</accession>
<feature type="transmembrane region" description="Helical" evidence="2">
    <location>
        <begin position="115"/>
        <end position="138"/>
    </location>
</feature>
<organism evidence="3 4">
    <name type="scientific">Boothiomyces macroporosus</name>
    <dbReference type="NCBI Taxonomy" id="261099"/>
    <lineage>
        <taxon>Eukaryota</taxon>
        <taxon>Fungi</taxon>
        <taxon>Fungi incertae sedis</taxon>
        <taxon>Chytridiomycota</taxon>
        <taxon>Chytridiomycota incertae sedis</taxon>
        <taxon>Chytridiomycetes</taxon>
        <taxon>Rhizophydiales</taxon>
        <taxon>Terramycetaceae</taxon>
        <taxon>Boothiomyces</taxon>
    </lineage>
</organism>
<evidence type="ECO:0000313" key="4">
    <source>
        <dbReference type="Proteomes" id="UP001210925"/>
    </source>
</evidence>